<proteinExistence type="predicted"/>
<dbReference type="Gene3D" id="1.25.40.20">
    <property type="entry name" value="Ankyrin repeat-containing domain"/>
    <property type="match status" value="1"/>
</dbReference>
<dbReference type="AlphaFoldDB" id="A0A1D1VJT1"/>
<dbReference type="InterPro" id="IPR002110">
    <property type="entry name" value="Ankyrin_rpt"/>
</dbReference>
<dbReference type="SMART" id="SM00248">
    <property type="entry name" value="ANK"/>
    <property type="match status" value="3"/>
</dbReference>
<comment type="caution">
    <text evidence="1">The sequence shown here is derived from an EMBL/GenBank/DDBJ whole genome shotgun (WGS) entry which is preliminary data.</text>
</comment>
<dbReference type="Proteomes" id="UP000186922">
    <property type="component" value="Unassembled WGS sequence"/>
</dbReference>
<dbReference type="InterPro" id="IPR036770">
    <property type="entry name" value="Ankyrin_rpt-contain_sf"/>
</dbReference>
<evidence type="ECO:0000313" key="2">
    <source>
        <dbReference type="Proteomes" id="UP000186922"/>
    </source>
</evidence>
<evidence type="ECO:0000313" key="1">
    <source>
        <dbReference type="EMBL" id="GAU99997.1"/>
    </source>
</evidence>
<keyword evidence="2" id="KW-1185">Reference proteome</keyword>
<gene>
    <name evidence="1" type="primary">RvY_10921-1</name>
    <name evidence="1" type="synonym">RvY_10921.1</name>
    <name evidence="1" type="ORF">RvY_10921</name>
</gene>
<accession>A0A1D1VJT1</accession>
<dbReference type="Pfam" id="PF00023">
    <property type="entry name" value="Ank"/>
    <property type="match status" value="1"/>
</dbReference>
<dbReference type="SUPFAM" id="SSF48403">
    <property type="entry name" value="Ankyrin repeat"/>
    <property type="match status" value="1"/>
</dbReference>
<sequence>MFCCYSRLERRRRDFILCAVETLNIMTETAQSVLARRKSVAPDYMNYVEQVSEDPTSGRDWSEEDCRKFVCWLLRDSDLNRPRSSGATRQDMYLLHCLLSTDVYHIDGLLLPTEDGVIETALSLAVSKNDTVLIKYLLKMGASADVLIGPVSSAFNKPSLYASDRPCPTYPSLLIQYGRRPKRRPLQPETQLAEIENNLVDHVAYLEAIQTNQVIHPFDKGIEYDMAQVTQNPDVVKTWSRTHRAYVYARLNQRRPNGPKVGEFNRLDIFLTYKGDISVNSYLIDELIERKNALHEAIARKNLSFLEWLLKEKHADPNTLNYTANLLFDEVVSESSPIEQTLRGFLVWDENESKLVGRMMDMLLDHGSVMNEQRAALIRILRDSSSLHMVCMEMLHFIRMTQRLLDRSPGVLTEELSHEFNAGFPLLVRSCEKKWFEEAIDIGQSDDRMNLILLEAPAFLLRVTPPCQFTLRPDTFRTLTIYRSYRTLAVLFSTYGGRLSSVEAFRLMINVPPSNMEPIYCYAHQMKRSPMQGVIYLHNRRALALVVIMARLFPPTQSVREFLVQYYRVLIGDQNVMLPESLFKLTNRCVSVLKQQVLTGKMTEIYVASRLPPTLYYDIYHSGTECSTLAIYDPNTLF</sequence>
<protein>
    <submittedName>
        <fullName evidence="1">Uncharacterized protein</fullName>
    </submittedName>
</protein>
<reference evidence="1 2" key="1">
    <citation type="journal article" date="2016" name="Nat. Commun.">
        <title>Extremotolerant tardigrade genome and improved radiotolerance of human cultured cells by tardigrade-unique protein.</title>
        <authorList>
            <person name="Hashimoto T."/>
            <person name="Horikawa D.D."/>
            <person name="Saito Y."/>
            <person name="Kuwahara H."/>
            <person name="Kozuka-Hata H."/>
            <person name="Shin-I T."/>
            <person name="Minakuchi Y."/>
            <person name="Ohishi K."/>
            <person name="Motoyama A."/>
            <person name="Aizu T."/>
            <person name="Enomoto A."/>
            <person name="Kondo K."/>
            <person name="Tanaka S."/>
            <person name="Hara Y."/>
            <person name="Koshikawa S."/>
            <person name="Sagara H."/>
            <person name="Miura T."/>
            <person name="Yokobori S."/>
            <person name="Miyagawa K."/>
            <person name="Suzuki Y."/>
            <person name="Kubo T."/>
            <person name="Oyama M."/>
            <person name="Kohara Y."/>
            <person name="Fujiyama A."/>
            <person name="Arakawa K."/>
            <person name="Katayama T."/>
            <person name="Toyoda A."/>
            <person name="Kunieda T."/>
        </authorList>
    </citation>
    <scope>NUCLEOTIDE SEQUENCE [LARGE SCALE GENOMIC DNA]</scope>
    <source>
        <strain evidence="1 2">YOKOZUNA-1</strain>
    </source>
</reference>
<organism evidence="1 2">
    <name type="scientific">Ramazzottius varieornatus</name>
    <name type="common">Water bear</name>
    <name type="synonym">Tardigrade</name>
    <dbReference type="NCBI Taxonomy" id="947166"/>
    <lineage>
        <taxon>Eukaryota</taxon>
        <taxon>Metazoa</taxon>
        <taxon>Ecdysozoa</taxon>
        <taxon>Tardigrada</taxon>
        <taxon>Eutardigrada</taxon>
        <taxon>Parachela</taxon>
        <taxon>Hypsibioidea</taxon>
        <taxon>Ramazzottiidae</taxon>
        <taxon>Ramazzottius</taxon>
    </lineage>
</organism>
<name>A0A1D1VJT1_RAMVA</name>
<dbReference type="EMBL" id="BDGG01000005">
    <property type="protein sequence ID" value="GAU99997.1"/>
    <property type="molecule type" value="Genomic_DNA"/>
</dbReference>